<feature type="transmembrane region" description="Helical" evidence="8">
    <location>
        <begin position="421"/>
        <end position="441"/>
    </location>
</feature>
<feature type="transmembrane region" description="Helical" evidence="8">
    <location>
        <begin position="85"/>
        <end position="109"/>
    </location>
</feature>
<proteinExistence type="predicted"/>
<keyword evidence="6" id="KW-0406">Ion transport</keyword>
<keyword evidence="5 8" id="KW-1133">Transmembrane helix</keyword>
<comment type="caution">
    <text evidence="9">The sequence shown here is derived from an EMBL/GenBank/DDBJ whole genome shotgun (WGS) entry which is preliminary data.</text>
</comment>
<feature type="transmembrane region" description="Helical" evidence="8">
    <location>
        <begin position="145"/>
        <end position="170"/>
    </location>
</feature>
<reference evidence="9" key="2">
    <citation type="submission" date="2021-04" db="EMBL/GenBank/DDBJ databases">
        <authorList>
            <person name="Gilroy R."/>
        </authorList>
    </citation>
    <scope>NUCLEOTIDE SEQUENCE</scope>
    <source>
        <strain evidence="9">CHK192-8294</strain>
    </source>
</reference>
<feature type="transmembrane region" description="Helical" evidence="8">
    <location>
        <begin position="360"/>
        <end position="382"/>
    </location>
</feature>
<accession>A0A9D2MJT1</accession>
<evidence type="ECO:0000313" key="10">
    <source>
        <dbReference type="Proteomes" id="UP000823921"/>
    </source>
</evidence>
<comment type="subcellular location">
    <subcellularLocation>
        <location evidence="1">Cell membrane</location>
        <topology evidence="1">Multi-pass membrane protein</topology>
    </subcellularLocation>
</comment>
<evidence type="ECO:0000313" key="9">
    <source>
        <dbReference type="EMBL" id="HJB79661.1"/>
    </source>
</evidence>
<evidence type="ECO:0000256" key="8">
    <source>
        <dbReference type="SAM" id="Phobius"/>
    </source>
</evidence>
<evidence type="ECO:0000256" key="3">
    <source>
        <dbReference type="ARBA" id="ARBA00022475"/>
    </source>
</evidence>
<dbReference type="InterPro" id="IPR003445">
    <property type="entry name" value="Cat_transpt"/>
</dbReference>
<evidence type="ECO:0000256" key="4">
    <source>
        <dbReference type="ARBA" id="ARBA00022692"/>
    </source>
</evidence>
<evidence type="ECO:0000256" key="7">
    <source>
        <dbReference type="ARBA" id="ARBA00023136"/>
    </source>
</evidence>
<organism evidence="9 10">
    <name type="scientific">Candidatus Flavonifractor intestinigallinarum</name>
    <dbReference type="NCBI Taxonomy" id="2838586"/>
    <lineage>
        <taxon>Bacteria</taxon>
        <taxon>Bacillati</taxon>
        <taxon>Bacillota</taxon>
        <taxon>Clostridia</taxon>
        <taxon>Eubacteriales</taxon>
        <taxon>Oscillospiraceae</taxon>
        <taxon>Flavonifractor</taxon>
    </lineage>
</organism>
<dbReference type="AlphaFoldDB" id="A0A9D2MJT1"/>
<keyword evidence="4 8" id="KW-0812">Transmembrane</keyword>
<dbReference type="PANTHER" id="PTHR32024">
    <property type="entry name" value="TRK SYSTEM POTASSIUM UPTAKE PROTEIN TRKG-RELATED"/>
    <property type="match status" value="1"/>
</dbReference>
<dbReference type="PANTHER" id="PTHR32024:SF1">
    <property type="entry name" value="KTR SYSTEM POTASSIUM UPTAKE PROTEIN B"/>
    <property type="match status" value="1"/>
</dbReference>
<keyword evidence="3" id="KW-1003">Cell membrane</keyword>
<protein>
    <submittedName>
        <fullName evidence="9">Potassium uptake protein, TrkH family</fullName>
    </submittedName>
</protein>
<keyword evidence="7 8" id="KW-0472">Membrane</keyword>
<keyword evidence="2" id="KW-0813">Transport</keyword>
<evidence type="ECO:0000256" key="6">
    <source>
        <dbReference type="ARBA" id="ARBA00023065"/>
    </source>
</evidence>
<evidence type="ECO:0000256" key="2">
    <source>
        <dbReference type="ARBA" id="ARBA00022448"/>
    </source>
</evidence>
<dbReference type="GO" id="GO:0030001">
    <property type="term" value="P:metal ion transport"/>
    <property type="evidence" value="ECO:0007669"/>
    <property type="project" value="UniProtKB-ARBA"/>
</dbReference>
<evidence type="ECO:0000256" key="1">
    <source>
        <dbReference type="ARBA" id="ARBA00004651"/>
    </source>
</evidence>
<dbReference type="Proteomes" id="UP000823921">
    <property type="component" value="Unassembled WGS sequence"/>
</dbReference>
<gene>
    <name evidence="9" type="ORF">H9712_01625</name>
</gene>
<feature type="transmembrane region" description="Helical" evidence="8">
    <location>
        <begin position="52"/>
        <end position="73"/>
    </location>
</feature>
<reference evidence="9" key="1">
    <citation type="journal article" date="2021" name="PeerJ">
        <title>Extensive microbial diversity within the chicken gut microbiome revealed by metagenomics and culture.</title>
        <authorList>
            <person name="Gilroy R."/>
            <person name="Ravi A."/>
            <person name="Getino M."/>
            <person name="Pursley I."/>
            <person name="Horton D.L."/>
            <person name="Alikhan N.F."/>
            <person name="Baker D."/>
            <person name="Gharbi K."/>
            <person name="Hall N."/>
            <person name="Watson M."/>
            <person name="Adriaenssens E.M."/>
            <person name="Foster-Nyarko E."/>
            <person name="Jarju S."/>
            <person name="Secka A."/>
            <person name="Antonio M."/>
            <person name="Oren A."/>
            <person name="Chaudhuri R.R."/>
            <person name="La Ragione R."/>
            <person name="Hildebrand F."/>
            <person name="Pallen M.J."/>
        </authorList>
    </citation>
    <scope>NUCLEOTIDE SEQUENCE</scope>
    <source>
        <strain evidence="9">CHK192-8294</strain>
    </source>
</reference>
<feature type="transmembrane region" description="Helical" evidence="8">
    <location>
        <begin position="237"/>
        <end position="261"/>
    </location>
</feature>
<feature type="transmembrane region" description="Helical" evidence="8">
    <location>
        <begin position="312"/>
        <end position="339"/>
    </location>
</feature>
<sequence length="460" mass="49396">MIRRFALWLRDVFIRNRSLNATRIVAASFAVIILVGALLLTLPIASRDGQSAGFFTALFTATSSTCVTGLILVDTWIQWSLFGQVVIILMIQLGGLGFMTVITLVSFALRRRIGLSERLIMVSTLNLNDLDGVVRMVRHALMGTFLIEGTGAVLLSIAMIPHFGVLGGIWRGIFHSISAFCNAGFDLLGGKFGAFSSLAGLQDNPLVLGTIAALIIVGGLGFFVWEDILAKRSWKKLEVYSKMVLIITGVLIVGGALFFLVEEYANPATLGNMPLWEKILNSFFQSVTLRTAGFDALGQGGLSDTSKAFSSILMLIGGSSGSTAGGLKTATVAVLLLALRSGLAGREQVTFRGRTIPYRRVLNAMTLALVMLFLFLVGSMVISTVENLPYLDCAFEVASAMGTVGLTTGITPTLSPFSQSLIILLMYMGRVGVLSFSIAFITRSGRTAKIKYPEMNVMIG</sequence>
<name>A0A9D2MJT1_9FIRM</name>
<feature type="transmembrane region" description="Helical" evidence="8">
    <location>
        <begin position="206"/>
        <end position="225"/>
    </location>
</feature>
<dbReference type="GO" id="GO:0008324">
    <property type="term" value="F:monoatomic cation transmembrane transporter activity"/>
    <property type="evidence" value="ECO:0007669"/>
    <property type="project" value="InterPro"/>
</dbReference>
<dbReference type="Pfam" id="PF02386">
    <property type="entry name" value="TrkH"/>
    <property type="match status" value="1"/>
</dbReference>
<evidence type="ECO:0000256" key="5">
    <source>
        <dbReference type="ARBA" id="ARBA00022989"/>
    </source>
</evidence>
<dbReference type="EMBL" id="DWXO01000019">
    <property type="protein sequence ID" value="HJB79661.1"/>
    <property type="molecule type" value="Genomic_DNA"/>
</dbReference>
<dbReference type="GO" id="GO:0005886">
    <property type="term" value="C:plasma membrane"/>
    <property type="evidence" value="ECO:0007669"/>
    <property type="project" value="UniProtKB-SubCell"/>
</dbReference>
<feature type="transmembrane region" description="Helical" evidence="8">
    <location>
        <begin position="20"/>
        <end position="40"/>
    </location>
</feature>